<evidence type="ECO:0000313" key="2">
    <source>
        <dbReference type="EMBL" id="RDE24388.1"/>
    </source>
</evidence>
<dbReference type="OrthoDB" id="7000272at2"/>
<dbReference type="EMBL" id="QQOH01000001">
    <property type="protein sequence ID" value="RDE24388.1"/>
    <property type="molecule type" value="Genomic_DNA"/>
</dbReference>
<comment type="caution">
    <text evidence="2">The sequence shown here is derived from an EMBL/GenBank/DDBJ whole genome shotgun (WGS) entry which is preliminary data.</text>
</comment>
<evidence type="ECO:0000313" key="3">
    <source>
        <dbReference type="Proteomes" id="UP000253769"/>
    </source>
</evidence>
<evidence type="ECO:0000256" key="1">
    <source>
        <dbReference type="SAM" id="SignalP"/>
    </source>
</evidence>
<dbReference type="RefSeq" id="WP_114693975.1">
    <property type="nucleotide sequence ID" value="NZ_QQOH01000001.1"/>
</dbReference>
<keyword evidence="1" id="KW-0732">Signal</keyword>
<dbReference type="AlphaFoldDB" id="A0A369WQM3"/>
<dbReference type="InterPro" id="IPR010727">
    <property type="entry name" value="DUF1302"/>
</dbReference>
<keyword evidence="3" id="KW-1185">Reference proteome</keyword>
<accession>A0A369WQM3</accession>
<sequence length="559" mass="61706">MKIPLSRSAPGHWQRNKLSHSVARSCLALALGAATAPQAMALSFELENGVTIDWDTTLTYDVQWRMEEPDNAILTQAPLNGLATDDGNRNFDKYDKTQNRLSFSTDLDVNYGDGGVFLRARGWYDDVYNDDSLSQEKALGSFDKPYQNDGIDIHKDDIELLDAFVYHTFDLDERSLNLRVGRQVVNWGESLFINGGISSAQGPLDATKANSPGVELKDIFLPIGQVYAEMDLTDVLSVGAYYQWEWEKTRLDAPGTYFNALEVLGQEADGDSVPVLGGLGLTSTVDREEPDEGQFGVALRYLAEDLNNTEFGFYALRFNDFAPTVNLVPSTLVPTPGVNLGDDNVHVTHFEDIEVYGASFGTVLGDTNVSGEFNYRDGQPVRLNTPGLFYYSEAETVQAQLSLMHIFGESALWDNLVVMGEIGHFRVLDLKDDARATALGVNLKDKKSALHGNSPNSSGFVVRASADYFTIANGLDLKVTATYRNDFDGISPMIGGFTEGVEVLGLKADFTYTGGHSFGASYTRFMHEPQDIIDDQGSLQIGHLTADRDNFALYYKYRF</sequence>
<dbReference type="Pfam" id="PF06980">
    <property type="entry name" value="DUF1302"/>
    <property type="match status" value="1"/>
</dbReference>
<feature type="chain" id="PRO_5016785657" evidence="1">
    <location>
        <begin position="42"/>
        <end position="559"/>
    </location>
</feature>
<gene>
    <name evidence="2" type="ORF">DV711_02015</name>
</gene>
<protein>
    <submittedName>
        <fullName evidence="2">DUF1302 family protein</fullName>
    </submittedName>
</protein>
<organism evidence="2 3">
    <name type="scientific">Motiliproteus coralliicola</name>
    <dbReference type="NCBI Taxonomy" id="2283196"/>
    <lineage>
        <taxon>Bacteria</taxon>
        <taxon>Pseudomonadati</taxon>
        <taxon>Pseudomonadota</taxon>
        <taxon>Gammaproteobacteria</taxon>
        <taxon>Oceanospirillales</taxon>
        <taxon>Oceanospirillaceae</taxon>
        <taxon>Motiliproteus</taxon>
    </lineage>
</organism>
<dbReference type="Proteomes" id="UP000253769">
    <property type="component" value="Unassembled WGS sequence"/>
</dbReference>
<feature type="signal peptide" evidence="1">
    <location>
        <begin position="1"/>
        <end position="41"/>
    </location>
</feature>
<name>A0A369WQM3_9GAMM</name>
<proteinExistence type="predicted"/>
<reference evidence="2 3" key="1">
    <citation type="submission" date="2018-07" db="EMBL/GenBank/DDBJ databases">
        <title>Motiliproteus coralliicola sp. nov., a bacterium isolated from Coral.</title>
        <authorList>
            <person name="Wang G."/>
        </authorList>
    </citation>
    <scope>NUCLEOTIDE SEQUENCE [LARGE SCALE GENOMIC DNA]</scope>
    <source>
        <strain evidence="2 3">C34</strain>
    </source>
</reference>